<sequence>MHTVSVLTLHVPVDRVAAVVAYYRAERVMEVSGAASAQLLVDDARPGSITCIAHWTDADGYARWQRDPRRDAFSAGIAAAAGGDITARAEELRVVHAC</sequence>
<name>A0A137ZJG2_9ACTN</name>
<protein>
    <recommendedName>
        <fullName evidence="3">ABM domain-containing protein</fullName>
    </recommendedName>
</protein>
<reference evidence="1 2" key="1">
    <citation type="submission" date="2016-02" db="EMBL/GenBank/DDBJ databases">
        <authorList>
            <person name="Teng J.L."/>
            <person name="Tang Y."/>
            <person name="Huang Y."/>
            <person name="Guo F."/>
            <person name="Wei W."/>
            <person name="Chen J.H."/>
            <person name="Wong S.Y."/>
            <person name="Lau S.K."/>
            <person name="Woo P.C."/>
        </authorList>
    </citation>
    <scope>NUCLEOTIDE SEQUENCE [LARGE SCALE GENOMIC DNA]</scope>
    <source>
        <strain evidence="1 2">JCM 13375</strain>
    </source>
</reference>
<comment type="caution">
    <text evidence="1">The sequence shown here is derived from an EMBL/GenBank/DDBJ whole genome shotgun (WGS) entry which is preliminary data.</text>
</comment>
<accession>A0A137ZJG2</accession>
<dbReference type="RefSeq" id="WP_068745475.1">
    <property type="nucleotide sequence ID" value="NZ_LSRE01000013.1"/>
</dbReference>
<organism evidence="1 2">
    <name type="scientific">Tsukamurella pseudospumae</name>
    <dbReference type="NCBI Taxonomy" id="239498"/>
    <lineage>
        <taxon>Bacteria</taxon>
        <taxon>Bacillati</taxon>
        <taxon>Actinomycetota</taxon>
        <taxon>Actinomycetes</taxon>
        <taxon>Mycobacteriales</taxon>
        <taxon>Tsukamurellaceae</taxon>
        <taxon>Tsukamurella</taxon>
    </lineage>
</organism>
<dbReference type="SUPFAM" id="SSF54909">
    <property type="entry name" value="Dimeric alpha+beta barrel"/>
    <property type="match status" value="1"/>
</dbReference>
<dbReference type="Gene3D" id="3.30.70.100">
    <property type="match status" value="1"/>
</dbReference>
<evidence type="ECO:0000313" key="1">
    <source>
        <dbReference type="EMBL" id="KXO98330.1"/>
    </source>
</evidence>
<keyword evidence="2" id="KW-1185">Reference proteome</keyword>
<gene>
    <name evidence="1" type="ORF">AXK61_20115</name>
</gene>
<evidence type="ECO:0000313" key="2">
    <source>
        <dbReference type="Proteomes" id="UP000070409"/>
    </source>
</evidence>
<dbReference type="InterPro" id="IPR011008">
    <property type="entry name" value="Dimeric_a/b-barrel"/>
</dbReference>
<evidence type="ECO:0008006" key="3">
    <source>
        <dbReference type="Google" id="ProtNLM"/>
    </source>
</evidence>
<dbReference type="EMBL" id="LSRE01000013">
    <property type="protein sequence ID" value="KXO98330.1"/>
    <property type="molecule type" value="Genomic_DNA"/>
</dbReference>
<dbReference type="Proteomes" id="UP000070409">
    <property type="component" value="Unassembled WGS sequence"/>
</dbReference>
<proteinExistence type="predicted"/>